<proteinExistence type="inferred from homology"/>
<evidence type="ECO:0000313" key="9">
    <source>
        <dbReference type="EMBL" id="EPB78969.1"/>
    </source>
</evidence>
<keyword evidence="4" id="KW-0238">DNA-binding</keyword>
<dbReference type="InterPro" id="IPR013854">
    <property type="entry name" value="TF_AP2_C"/>
</dbReference>
<evidence type="ECO:0000259" key="8">
    <source>
        <dbReference type="Pfam" id="PF03299"/>
    </source>
</evidence>
<dbReference type="GO" id="GO:0005634">
    <property type="term" value="C:nucleus"/>
    <property type="evidence" value="ECO:0007669"/>
    <property type="project" value="UniProtKB-SubCell"/>
</dbReference>
<name>A0A0D6M499_9BILA</name>
<comment type="similarity">
    <text evidence="2">Belongs to the AP-2 family.</text>
</comment>
<keyword evidence="3" id="KW-0805">Transcription regulation</keyword>
<feature type="domain" description="Transcription factor AP-2 C-terminal" evidence="8">
    <location>
        <begin position="99"/>
        <end position="276"/>
    </location>
</feature>
<dbReference type="GO" id="GO:0000977">
    <property type="term" value="F:RNA polymerase II transcription regulatory region sequence-specific DNA binding"/>
    <property type="evidence" value="ECO:0007669"/>
    <property type="project" value="TreeGrafter"/>
</dbReference>
<dbReference type="Pfam" id="PF03299">
    <property type="entry name" value="TF_AP-2"/>
    <property type="match status" value="1"/>
</dbReference>
<dbReference type="InterPro" id="IPR004979">
    <property type="entry name" value="TF_AP2"/>
</dbReference>
<evidence type="ECO:0000256" key="5">
    <source>
        <dbReference type="ARBA" id="ARBA00023163"/>
    </source>
</evidence>
<evidence type="ECO:0000256" key="7">
    <source>
        <dbReference type="SAM" id="MobiDB-lite"/>
    </source>
</evidence>
<dbReference type="PRINTS" id="PR01748">
    <property type="entry name" value="AP2TNSCPFCT"/>
</dbReference>
<gene>
    <name evidence="9" type="ORF">ANCCEY_01924</name>
</gene>
<dbReference type="GO" id="GO:0000981">
    <property type="term" value="F:DNA-binding transcription factor activity, RNA polymerase II-specific"/>
    <property type="evidence" value="ECO:0007669"/>
    <property type="project" value="TreeGrafter"/>
</dbReference>
<dbReference type="AlphaFoldDB" id="A0A0D6M499"/>
<organism evidence="9 10">
    <name type="scientific">Ancylostoma ceylanicum</name>
    <dbReference type="NCBI Taxonomy" id="53326"/>
    <lineage>
        <taxon>Eukaryota</taxon>
        <taxon>Metazoa</taxon>
        <taxon>Ecdysozoa</taxon>
        <taxon>Nematoda</taxon>
        <taxon>Chromadorea</taxon>
        <taxon>Rhabditida</taxon>
        <taxon>Rhabditina</taxon>
        <taxon>Rhabditomorpha</taxon>
        <taxon>Strongyloidea</taxon>
        <taxon>Ancylostomatidae</taxon>
        <taxon>Ancylostomatinae</taxon>
        <taxon>Ancylostoma</taxon>
    </lineage>
</organism>
<feature type="region of interest" description="Disordered" evidence="7">
    <location>
        <begin position="13"/>
        <end position="41"/>
    </location>
</feature>
<evidence type="ECO:0000256" key="1">
    <source>
        <dbReference type="ARBA" id="ARBA00004123"/>
    </source>
</evidence>
<keyword evidence="10" id="KW-1185">Reference proteome</keyword>
<evidence type="ECO:0000256" key="4">
    <source>
        <dbReference type="ARBA" id="ARBA00023125"/>
    </source>
</evidence>
<keyword evidence="5" id="KW-0804">Transcription</keyword>
<reference evidence="9 10" key="1">
    <citation type="submission" date="2013-05" db="EMBL/GenBank/DDBJ databases">
        <title>Draft genome of the parasitic nematode Anyclostoma ceylanicum.</title>
        <authorList>
            <person name="Mitreva M."/>
        </authorList>
    </citation>
    <scope>NUCLEOTIDE SEQUENCE [LARGE SCALE GENOMIC DNA]</scope>
</reference>
<dbReference type="EMBL" id="KE124802">
    <property type="protein sequence ID" value="EPB78969.1"/>
    <property type="molecule type" value="Genomic_DNA"/>
</dbReference>
<comment type="subcellular location">
    <subcellularLocation>
        <location evidence="1">Nucleus</location>
    </subcellularLocation>
</comment>
<evidence type="ECO:0000256" key="6">
    <source>
        <dbReference type="ARBA" id="ARBA00023242"/>
    </source>
</evidence>
<dbReference type="Proteomes" id="UP000054495">
    <property type="component" value="Unassembled WGS sequence"/>
</dbReference>
<dbReference type="PANTHER" id="PTHR10812:SF17">
    <property type="entry name" value="TRANSCRIPTION FACTOR AP-2, ISOFORM D"/>
    <property type="match status" value="1"/>
</dbReference>
<evidence type="ECO:0000313" key="10">
    <source>
        <dbReference type="Proteomes" id="UP000054495"/>
    </source>
</evidence>
<sequence length="301" mass="33685">MYGEQLVTLINAAADSSKPRKRRIDAPPNSRSKRFDPDGKENLQYPELYALSPTQDTPPMPTQQAFFQAFQHAFMPPSTQQMFPMNFSQFPPPQQQTFGQTNISSDCGALSVTLGEIQRRLAPPETLHASLINGILRKAKTRDSCAKLRERLAEKGFSLPNGRRKTAPTTLFTALCEREALLLAEDFDSICQSTLNTFEIARHVNRNIYTLFEMNAASRVLMGILEAFEEVPQDPADYVDDRIPANYSVNMLSLLTHGFGHNAIKTALKMAVQIVDQQRAIIHGTPPPYVPYSQSPAPRFT</sequence>
<evidence type="ECO:0000256" key="2">
    <source>
        <dbReference type="ARBA" id="ARBA00007770"/>
    </source>
</evidence>
<accession>A0A0D6M499</accession>
<dbReference type="GO" id="GO:0042127">
    <property type="term" value="P:regulation of cell population proliferation"/>
    <property type="evidence" value="ECO:0007669"/>
    <property type="project" value="TreeGrafter"/>
</dbReference>
<keyword evidence="6" id="KW-0539">Nucleus</keyword>
<dbReference type="PANTHER" id="PTHR10812">
    <property type="entry name" value="TRANSCRIPTION FACTOR AP-2"/>
    <property type="match status" value="1"/>
</dbReference>
<evidence type="ECO:0000256" key="3">
    <source>
        <dbReference type="ARBA" id="ARBA00023015"/>
    </source>
</evidence>
<protein>
    <submittedName>
        <fullName evidence="9">Transcription factor AP-2</fullName>
    </submittedName>
</protein>